<evidence type="ECO:0000313" key="2">
    <source>
        <dbReference type="EMBL" id="TRM59421.1"/>
    </source>
</evidence>
<dbReference type="InterPro" id="IPR036866">
    <property type="entry name" value="RibonucZ/Hydroxyglut_hydro"/>
</dbReference>
<dbReference type="Proteomes" id="UP000320762">
    <property type="component" value="Unassembled WGS sequence"/>
</dbReference>
<dbReference type="PANTHER" id="PTHR28283">
    <property type="entry name" value="3',5'-CYCLIC-NUCLEOTIDE PHOSPHODIESTERASE 1"/>
    <property type="match status" value="1"/>
</dbReference>
<dbReference type="CDD" id="cd07735">
    <property type="entry name" value="class_II_PDE_MBL-fold"/>
    <property type="match status" value="1"/>
</dbReference>
<dbReference type="Pfam" id="PF02112">
    <property type="entry name" value="PDEase_II"/>
    <property type="match status" value="1"/>
</dbReference>
<dbReference type="AlphaFoldDB" id="A0A550C3N9"/>
<feature type="compositionally biased region" description="Low complexity" evidence="1">
    <location>
        <begin position="258"/>
        <end position="276"/>
    </location>
</feature>
<dbReference type="OrthoDB" id="258495at2759"/>
<gene>
    <name evidence="2" type="ORF">BD626DRAFT_154567</name>
</gene>
<organism evidence="2 3">
    <name type="scientific">Schizophyllum amplum</name>
    <dbReference type="NCBI Taxonomy" id="97359"/>
    <lineage>
        <taxon>Eukaryota</taxon>
        <taxon>Fungi</taxon>
        <taxon>Dikarya</taxon>
        <taxon>Basidiomycota</taxon>
        <taxon>Agaricomycotina</taxon>
        <taxon>Agaricomycetes</taxon>
        <taxon>Agaricomycetidae</taxon>
        <taxon>Agaricales</taxon>
        <taxon>Schizophyllaceae</taxon>
        <taxon>Schizophyllum</taxon>
    </lineage>
</organism>
<protein>
    <submittedName>
        <fullName evidence="2">cAMP phosphodiesterases class-II-domain-containing protein</fullName>
    </submittedName>
</protein>
<dbReference type="Gene3D" id="3.60.15.10">
    <property type="entry name" value="Ribonuclease Z/Hydroxyacylglutathione hydrolase-like"/>
    <property type="match status" value="1"/>
</dbReference>
<dbReference type="GO" id="GO:0006198">
    <property type="term" value="P:cAMP catabolic process"/>
    <property type="evidence" value="ECO:0007669"/>
    <property type="project" value="InterPro"/>
</dbReference>
<sequence>MHTFDMVVVGSGGGCDETNLSSYLIKPATAAWTDGIISLEGGSGQGALQQILQRNPKLLDCRKRYTASEIYSHVQCFLITHGHLDHVSSLVLSAGSLKGPRKRLYAAKDTLGDMETIFSDRIWPNLASWKESDDAYKYLYTPCVATPCSTASLLTLLQSGPSPKHKRVHTDVSVRSFRLNHGSNDSGAYESSAFSIRHDPTGREFLFFGDVEPDSLARHPRTLDVWRYAASKIPTTLSTIFIECSWPPAVPTSSCLATSAPSTWSTSSSRSPPKSSKLGERRVAPRTGASASQEEEEEPIEREDRAGALKGLRVYITHCKADFDAAHDRPIHEVIAGQVRQLVKDEGLGVEIIAAEQGMRIEI</sequence>
<dbReference type="GO" id="GO:0004115">
    <property type="term" value="F:3',5'-cyclic-AMP phosphodiesterase activity"/>
    <property type="evidence" value="ECO:0007669"/>
    <property type="project" value="InterPro"/>
</dbReference>
<feature type="region of interest" description="Disordered" evidence="1">
    <location>
        <begin position="257"/>
        <end position="304"/>
    </location>
</feature>
<dbReference type="STRING" id="97359.A0A550C3N9"/>
<comment type="caution">
    <text evidence="2">The sequence shown here is derived from an EMBL/GenBank/DDBJ whole genome shotgun (WGS) entry which is preliminary data.</text>
</comment>
<proteinExistence type="predicted"/>
<accession>A0A550C3N9</accession>
<dbReference type="SUPFAM" id="SSF56281">
    <property type="entry name" value="Metallo-hydrolase/oxidoreductase"/>
    <property type="match status" value="1"/>
</dbReference>
<name>A0A550C3N9_9AGAR</name>
<dbReference type="InterPro" id="IPR000396">
    <property type="entry name" value="Pdiesterase2"/>
</dbReference>
<dbReference type="GO" id="GO:0047555">
    <property type="term" value="F:3',5'-cyclic-GMP phosphodiesterase activity"/>
    <property type="evidence" value="ECO:0007669"/>
    <property type="project" value="TreeGrafter"/>
</dbReference>
<evidence type="ECO:0000313" key="3">
    <source>
        <dbReference type="Proteomes" id="UP000320762"/>
    </source>
</evidence>
<evidence type="ECO:0000256" key="1">
    <source>
        <dbReference type="SAM" id="MobiDB-lite"/>
    </source>
</evidence>
<reference evidence="2 3" key="1">
    <citation type="journal article" date="2019" name="New Phytol.">
        <title>Comparative genomics reveals unique wood-decay strategies and fruiting body development in the Schizophyllaceae.</title>
        <authorList>
            <person name="Almasi E."/>
            <person name="Sahu N."/>
            <person name="Krizsan K."/>
            <person name="Balint B."/>
            <person name="Kovacs G.M."/>
            <person name="Kiss B."/>
            <person name="Cseklye J."/>
            <person name="Drula E."/>
            <person name="Henrissat B."/>
            <person name="Nagy I."/>
            <person name="Chovatia M."/>
            <person name="Adam C."/>
            <person name="LaButti K."/>
            <person name="Lipzen A."/>
            <person name="Riley R."/>
            <person name="Grigoriev I.V."/>
            <person name="Nagy L.G."/>
        </authorList>
    </citation>
    <scope>NUCLEOTIDE SEQUENCE [LARGE SCALE GENOMIC DNA]</scope>
    <source>
        <strain evidence="2 3">NL-1724</strain>
    </source>
</reference>
<dbReference type="PRINTS" id="PR00388">
    <property type="entry name" value="PDIESTERASE2"/>
</dbReference>
<dbReference type="GO" id="GO:1902660">
    <property type="term" value="P:negative regulation of glucose mediated signaling pathway"/>
    <property type="evidence" value="ECO:0007669"/>
    <property type="project" value="TreeGrafter"/>
</dbReference>
<dbReference type="PANTHER" id="PTHR28283:SF1">
    <property type="entry name" value="3',5'-CYCLIC-NUCLEOTIDE PHOSPHODIESTERASE 1"/>
    <property type="match status" value="1"/>
</dbReference>
<keyword evidence="3" id="KW-1185">Reference proteome</keyword>
<dbReference type="EMBL" id="VDMD01000028">
    <property type="protein sequence ID" value="TRM59421.1"/>
    <property type="molecule type" value="Genomic_DNA"/>
</dbReference>